<keyword evidence="2" id="KW-0238">DNA-binding</keyword>
<dbReference type="InterPro" id="IPR012925">
    <property type="entry name" value="TipAS_dom"/>
</dbReference>
<keyword evidence="3" id="KW-0010">Activator</keyword>
<dbReference type="Gene3D" id="1.10.490.50">
    <property type="entry name" value="Antibiotic binding domain of TipA-like multidrug resistance regulators"/>
    <property type="match status" value="1"/>
</dbReference>
<evidence type="ECO:0000313" key="6">
    <source>
        <dbReference type="EMBL" id="GAN35463.1"/>
    </source>
</evidence>
<dbReference type="InterPro" id="IPR000551">
    <property type="entry name" value="MerR-type_HTH_dom"/>
</dbReference>
<dbReference type="PANTHER" id="PTHR30204:SF90">
    <property type="entry name" value="HTH-TYPE TRANSCRIPTIONAL ACTIVATOR MTA"/>
    <property type="match status" value="1"/>
</dbReference>
<comment type="caution">
    <text evidence="6">The sequence shown here is derived from an EMBL/GenBank/DDBJ whole genome shotgun (WGS) entry which is preliminary data.</text>
</comment>
<dbReference type="SMART" id="SM00422">
    <property type="entry name" value="HTH_MERR"/>
    <property type="match status" value="1"/>
</dbReference>
<dbReference type="Gene3D" id="1.10.1660.10">
    <property type="match status" value="1"/>
</dbReference>
<proteinExistence type="predicted"/>
<sequence>MTYSTKQLADLAGVTPRTLRYYDKIGLLKTQRDPDNQYRVYTQTEVDRLQTIRFLQLFEMPLAQVKVLLDGPAENLTVALKQQRKRITAKRDQLSLLLTTLDQTLEKGVDTMTDDEKFAAFKDQSIKANEQQYGEEIRQQYGDDIVEASNKKFRDMSQAQVAQLTALQQEILDALKPLVGTTDFNTPEAKRVFKLHKQFLQMTWPSEQYSQKAHRGLAAMYVSDPRFSKYYEDGTGKAGAAETLNAIVRHYTR</sequence>
<dbReference type="SUPFAM" id="SSF89082">
    <property type="entry name" value="Antibiotic binding domain of TipA-like multidrug resistance regulators"/>
    <property type="match status" value="1"/>
</dbReference>
<dbReference type="Proteomes" id="UP000032552">
    <property type="component" value="Unassembled WGS sequence"/>
</dbReference>
<keyword evidence="4" id="KW-0804">Transcription</keyword>
<dbReference type="InterPro" id="IPR036244">
    <property type="entry name" value="TipA-like_antibiotic-bd"/>
</dbReference>
<evidence type="ECO:0000256" key="2">
    <source>
        <dbReference type="ARBA" id="ARBA00023125"/>
    </source>
</evidence>
<dbReference type="CDD" id="cd01106">
    <property type="entry name" value="HTH_TipAL-Mta"/>
    <property type="match status" value="1"/>
</dbReference>
<evidence type="ECO:0000313" key="7">
    <source>
        <dbReference type="Proteomes" id="UP000032552"/>
    </source>
</evidence>
<dbReference type="PANTHER" id="PTHR30204">
    <property type="entry name" value="REDOX-CYCLING DRUG-SENSING TRANSCRIPTIONAL ACTIVATOR SOXR"/>
    <property type="match status" value="1"/>
</dbReference>
<dbReference type="Pfam" id="PF07739">
    <property type="entry name" value="TipAS"/>
    <property type="match status" value="1"/>
</dbReference>
<dbReference type="RefSeq" id="WP_045624730.1">
    <property type="nucleotide sequence ID" value="NZ_BAYM01000008.1"/>
</dbReference>
<accession>A0A0C9Q9S6</accession>
<dbReference type="AlphaFoldDB" id="A0A0C9Q9S6"/>
<dbReference type="Pfam" id="PF13411">
    <property type="entry name" value="MerR_1"/>
    <property type="match status" value="1"/>
</dbReference>
<dbReference type="InterPro" id="IPR009061">
    <property type="entry name" value="DNA-bd_dom_put_sf"/>
</dbReference>
<evidence type="ECO:0000256" key="3">
    <source>
        <dbReference type="ARBA" id="ARBA00023159"/>
    </source>
</evidence>
<dbReference type="SUPFAM" id="SSF46955">
    <property type="entry name" value="Putative DNA-binding domain"/>
    <property type="match status" value="1"/>
</dbReference>
<dbReference type="GO" id="GO:0003677">
    <property type="term" value="F:DNA binding"/>
    <property type="evidence" value="ECO:0007669"/>
    <property type="project" value="UniProtKB-KW"/>
</dbReference>
<dbReference type="GO" id="GO:0003700">
    <property type="term" value="F:DNA-binding transcription factor activity"/>
    <property type="evidence" value="ECO:0007669"/>
    <property type="project" value="InterPro"/>
</dbReference>
<dbReference type="EMBL" id="BAYM01000008">
    <property type="protein sequence ID" value="GAN35463.1"/>
    <property type="molecule type" value="Genomic_DNA"/>
</dbReference>
<protein>
    <submittedName>
        <fullName evidence="6">Transcriptional regulator</fullName>
    </submittedName>
</protein>
<dbReference type="InterPro" id="IPR047057">
    <property type="entry name" value="MerR_fam"/>
</dbReference>
<gene>
    <name evidence="6" type="ORF">LC0644_0052</name>
</gene>
<dbReference type="PROSITE" id="PS50937">
    <property type="entry name" value="HTH_MERR_2"/>
    <property type="match status" value="1"/>
</dbReference>
<feature type="domain" description="HTH merR-type" evidence="5">
    <location>
        <begin position="2"/>
        <end position="71"/>
    </location>
</feature>
<reference evidence="7" key="1">
    <citation type="submission" date="2014-05" db="EMBL/GenBank/DDBJ databases">
        <title>Whole genome sequencing of Lactobacillus casei NRIC0644.</title>
        <authorList>
            <person name="Atarashi H."/>
            <person name="Yoshida Y."/>
            <person name="Fujimura S."/>
            <person name="Tanaka N."/>
            <person name="Shiwa Y."/>
            <person name="Yoshikawa H."/>
            <person name="Okada S."/>
            <person name="Nakagawa J."/>
        </authorList>
    </citation>
    <scope>NUCLEOTIDE SEQUENCE [LARGE SCALE GENOMIC DNA]</scope>
    <source>
        <strain evidence="7">NRIC0644</strain>
    </source>
</reference>
<evidence type="ECO:0000256" key="4">
    <source>
        <dbReference type="ARBA" id="ARBA00023163"/>
    </source>
</evidence>
<keyword evidence="1" id="KW-0805">Transcription regulation</keyword>
<organism evidence="6 7">
    <name type="scientific">Lacticaseibacillus paracasei NRIC 0644</name>
    <dbReference type="NCBI Taxonomy" id="1435038"/>
    <lineage>
        <taxon>Bacteria</taxon>
        <taxon>Bacillati</taxon>
        <taxon>Bacillota</taxon>
        <taxon>Bacilli</taxon>
        <taxon>Lactobacillales</taxon>
        <taxon>Lactobacillaceae</taxon>
        <taxon>Lacticaseibacillus</taxon>
    </lineage>
</organism>
<name>A0A0C9Q9S6_LACPA</name>
<evidence type="ECO:0000259" key="5">
    <source>
        <dbReference type="PROSITE" id="PS50937"/>
    </source>
</evidence>
<evidence type="ECO:0000256" key="1">
    <source>
        <dbReference type="ARBA" id="ARBA00023015"/>
    </source>
</evidence>